<reference evidence="1 2" key="1">
    <citation type="submission" date="2021-06" db="EMBL/GenBank/DDBJ databases">
        <title>Caerostris extrusa draft genome.</title>
        <authorList>
            <person name="Kono N."/>
            <person name="Arakawa K."/>
        </authorList>
    </citation>
    <scope>NUCLEOTIDE SEQUENCE [LARGE SCALE GENOMIC DNA]</scope>
</reference>
<name>A0AAV4URH1_CAEEX</name>
<evidence type="ECO:0000313" key="2">
    <source>
        <dbReference type="Proteomes" id="UP001054945"/>
    </source>
</evidence>
<dbReference type="AlphaFoldDB" id="A0AAV4URH1"/>
<protein>
    <submittedName>
        <fullName evidence="1">Uncharacterized protein</fullName>
    </submittedName>
</protein>
<dbReference type="EMBL" id="BPLR01013332">
    <property type="protein sequence ID" value="GIY60490.1"/>
    <property type="molecule type" value="Genomic_DNA"/>
</dbReference>
<proteinExistence type="predicted"/>
<organism evidence="1 2">
    <name type="scientific">Caerostris extrusa</name>
    <name type="common">Bark spider</name>
    <name type="synonym">Caerostris bankana</name>
    <dbReference type="NCBI Taxonomy" id="172846"/>
    <lineage>
        <taxon>Eukaryota</taxon>
        <taxon>Metazoa</taxon>
        <taxon>Ecdysozoa</taxon>
        <taxon>Arthropoda</taxon>
        <taxon>Chelicerata</taxon>
        <taxon>Arachnida</taxon>
        <taxon>Araneae</taxon>
        <taxon>Araneomorphae</taxon>
        <taxon>Entelegynae</taxon>
        <taxon>Araneoidea</taxon>
        <taxon>Araneidae</taxon>
        <taxon>Caerostris</taxon>
    </lineage>
</organism>
<accession>A0AAV4URH1</accession>
<evidence type="ECO:0000313" key="1">
    <source>
        <dbReference type="EMBL" id="GIY60490.1"/>
    </source>
</evidence>
<dbReference type="Proteomes" id="UP001054945">
    <property type="component" value="Unassembled WGS sequence"/>
</dbReference>
<keyword evidence="2" id="KW-1185">Reference proteome</keyword>
<comment type="caution">
    <text evidence="1">The sequence shown here is derived from an EMBL/GenBank/DDBJ whole genome shotgun (WGS) entry which is preliminary data.</text>
</comment>
<sequence>MSNTSLCISSSPSITLRVSQASPIRRHSPFHSTHTKVAEGICVNIPRNPSLTSTIHSGRKGGGLSPPPPAHLIVIAEALFRGSVAERELRTPPPSPRQRGRTHFGNWIVLKPPTPLFFKM</sequence>
<gene>
    <name evidence="1" type="ORF">CEXT_45121</name>
</gene>